<organism evidence="1">
    <name type="scientific">Arundo donax</name>
    <name type="common">Giant reed</name>
    <name type="synonym">Donax arundinaceus</name>
    <dbReference type="NCBI Taxonomy" id="35708"/>
    <lineage>
        <taxon>Eukaryota</taxon>
        <taxon>Viridiplantae</taxon>
        <taxon>Streptophyta</taxon>
        <taxon>Embryophyta</taxon>
        <taxon>Tracheophyta</taxon>
        <taxon>Spermatophyta</taxon>
        <taxon>Magnoliopsida</taxon>
        <taxon>Liliopsida</taxon>
        <taxon>Poales</taxon>
        <taxon>Poaceae</taxon>
        <taxon>PACMAD clade</taxon>
        <taxon>Arundinoideae</taxon>
        <taxon>Arundineae</taxon>
        <taxon>Arundo</taxon>
    </lineage>
</organism>
<proteinExistence type="predicted"/>
<reference evidence="1" key="1">
    <citation type="submission" date="2014-09" db="EMBL/GenBank/DDBJ databases">
        <authorList>
            <person name="Magalhaes I.L.F."/>
            <person name="Oliveira U."/>
            <person name="Santos F.R."/>
            <person name="Vidigal T.H.D.A."/>
            <person name="Brescovit A.D."/>
            <person name="Santos A.J."/>
        </authorList>
    </citation>
    <scope>NUCLEOTIDE SEQUENCE</scope>
    <source>
        <tissue evidence="1">Shoot tissue taken approximately 20 cm above the soil surface</tissue>
    </source>
</reference>
<reference evidence="1" key="2">
    <citation type="journal article" date="2015" name="Data Brief">
        <title>Shoot transcriptome of the giant reed, Arundo donax.</title>
        <authorList>
            <person name="Barrero R.A."/>
            <person name="Guerrero F.D."/>
            <person name="Moolhuijzen P."/>
            <person name="Goolsby J.A."/>
            <person name="Tidwell J."/>
            <person name="Bellgard S.E."/>
            <person name="Bellgard M.I."/>
        </authorList>
    </citation>
    <scope>NUCLEOTIDE SEQUENCE</scope>
    <source>
        <tissue evidence="1">Shoot tissue taken approximately 20 cm above the soil surface</tissue>
    </source>
</reference>
<dbReference type="EMBL" id="GBRH01220864">
    <property type="protein sequence ID" value="JAD77031.1"/>
    <property type="molecule type" value="Transcribed_RNA"/>
</dbReference>
<dbReference type="AlphaFoldDB" id="A0A0A9CN82"/>
<accession>A0A0A9CN82</accession>
<protein>
    <submittedName>
        <fullName evidence="1">Uncharacterized protein</fullName>
    </submittedName>
</protein>
<evidence type="ECO:0000313" key="1">
    <source>
        <dbReference type="EMBL" id="JAD77031.1"/>
    </source>
</evidence>
<name>A0A0A9CN82_ARUDO</name>
<sequence length="30" mass="3636">MLTSTLMLKDGWRSWKNLRLRLDYQSRGPL</sequence>